<evidence type="ECO:0000256" key="2">
    <source>
        <dbReference type="ARBA" id="ARBA00001936"/>
    </source>
</evidence>
<feature type="binding site" evidence="14">
    <location>
        <position position="136"/>
    </location>
    <ligand>
        <name>substrate</name>
    </ligand>
</feature>
<evidence type="ECO:0000256" key="14">
    <source>
        <dbReference type="HAMAP-Rule" id="MF_01033"/>
    </source>
</evidence>
<keyword evidence="9 14" id="KW-0460">Magnesium</keyword>
<evidence type="ECO:0000256" key="15">
    <source>
        <dbReference type="RuleBase" id="RU004445"/>
    </source>
</evidence>
<evidence type="ECO:0000256" key="11">
    <source>
        <dbReference type="ARBA" id="ARBA00023027"/>
    </source>
</evidence>
<keyword evidence="8 14" id="KW-0479">Metal-binding</keyword>
<keyword evidence="13 14" id="KW-0100">Branched-chain amino acid biosynthesis</keyword>
<keyword evidence="6 14" id="KW-0432">Leucine biosynthesis</keyword>
<accession>A0A1H9ICH3</accession>
<feature type="binding site" evidence="14">
    <location>
        <position position="98"/>
    </location>
    <ligand>
        <name>substrate</name>
    </ligand>
</feature>
<comment type="cofactor">
    <cofactor evidence="2">
        <name>Mn(2+)</name>
        <dbReference type="ChEBI" id="CHEBI:29035"/>
    </cofactor>
</comment>
<evidence type="ECO:0000256" key="4">
    <source>
        <dbReference type="ARBA" id="ARBA00008319"/>
    </source>
</evidence>
<comment type="catalytic activity">
    <reaction evidence="1 14 15">
        <text>(2R,3S)-3-isopropylmalate + NAD(+) = 4-methyl-2-oxopentanoate + CO2 + NADH</text>
        <dbReference type="Rhea" id="RHEA:32271"/>
        <dbReference type="ChEBI" id="CHEBI:16526"/>
        <dbReference type="ChEBI" id="CHEBI:17865"/>
        <dbReference type="ChEBI" id="CHEBI:35121"/>
        <dbReference type="ChEBI" id="CHEBI:57540"/>
        <dbReference type="ChEBI" id="CHEBI:57945"/>
        <dbReference type="EC" id="1.1.1.85"/>
    </reaction>
</comment>
<dbReference type="GO" id="GO:0009098">
    <property type="term" value="P:L-leucine biosynthetic process"/>
    <property type="evidence" value="ECO:0007669"/>
    <property type="project" value="UniProtKB-UniRule"/>
</dbReference>
<comment type="pathway">
    <text evidence="3 14 15">Amino-acid biosynthesis; L-leucine biosynthesis; L-leucine from 3-methyl-2-oxobutanoate: step 3/4.</text>
</comment>
<evidence type="ECO:0000256" key="3">
    <source>
        <dbReference type="ARBA" id="ARBA00004762"/>
    </source>
</evidence>
<feature type="binding site" evidence="14">
    <location>
        <position position="222"/>
    </location>
    <ligand>
        <name>substrate</name>
    </ligand>
</feature>
<dbReference type="PROSITE" id="PS00470">
    <property type="entry name" value="IDH_IMDH"/>
    <property type="match status" value="1"/>
</dbReference>
<dbReference type="GO" id="GO:0003862">
    <property type="term" value="F:3-isopropylmalate dehydrogenase activity"/>
    <property type="evidence" value="ECO:0007669"/>
    <property type="project" value="UniProtKB-UniRule"/>
</dbReference>
<comment type="subunit">
    <text evidence="5 14 15">Homodimer.</text>
</comment>
<evidence type="ECO:0000256" key="8">
    <source>
        <dbReference type="ARBA" id="ARBA00022723"/>
    </source>
</evidence>
<dbReference type="Proteomes" id="UP000199021">
    <property type="component" value="Unassembled WGS sequence"/>
</dbReference>
<comment type="subcellular location">
    <subcellularLocation>
        <location evidence="14">Cytoplasm</location>
    </subcellularLocation>
</comment>
<feature type="binding site" evidence="14">
    <location>
        <position position="250"/>
    </location>
    <ligand>
        <name>Mg(2+)</name>
        <dbReference type="ChEBI" id="CHEBI:18420"/>
    </ligand>
</feature>
<comment type="cofactor">
    <cofactor evidence="14 15">
        <name>Mg(2+)</name>
        <dbReference type="ChEBI" id="CHEBI:18420"/>
    </cofactor>
    <cofactor evidence="14 15">
        <name>Mn(2+)</name>
        <dbReference type="ChEBI" id="CHEBI:29035"/>
    </cofactor>
    <text evidence="14 15">Binds 1 Mg(2+) or Mn(2+) ion per subunit.</text>
</comment>
<protein>
    <recommendedName>
        <fullName evidence="14">3-isopropylmalate dehydrogenase</fullName>
        <ecNumber evidence="14">1.1.1.85</ecNumber>
    </recommendedName>
    <alternativeName>
        <fullName evidence="14">3-IPM-DH</fullName>
    </alternativeName>
    <alternativeName>
        <fullName evidence="14">Beta-IPM dehydrogenase</fullName>
        <shortName evidence="14">IMDH</shortName>
    </alternativeName>
</protein>
<dbReference type="GO" id="GO:0051287">
    <property type="term" value="F:NAD binding"/>
    <property type="evidence" value="ECO:0007669"/>
    <property type="project" value="InterPro"/>
</dbReference>
<dbReference type="STRING" id="478744.SAMN05444359_114141"/>
<reference evidence="18" key="1">
    <citation type="submission" date="2016-10" db="EMBL/GenBank/DDBJ databases">
        <authorList>
            <person name="Varghese N."/>
            <person name="Submissions S."/>
        </authorList>
    </citation>
    <scope>NUCLEOTIDE SEQUENCE [LARGE SCALE GENOMIC DNA]</scope>
    <source>
        <strain evidence="18">DSM 24740</strain>
    </source>
</reference>
<feature type="site" description="Important for catalysis" evidence="14">
    <location>
        <position position="190"/>
    </location>
</feature>
<comment type="caution">
    <text evidence="14">Lacks conserved residue(s) required for the propagation of feature annotation.</text>
</comment>
<evidence type="ECO:0000256" key="1">
    <source>
        <dbReference type="ARBA" id="ARBA00000624"/>
    </source>
</evidence>
<dbReference type="SUPFAM" id="SSF53659">
    <property type="entry name" value="Isocitrate/Isopropylmalate dehydrogenase-like"/>
    <property type="match status" value="1"/>
</dbReference>
<dbReference type="FunCoup" id="A0A1H9ICH3">
    <property type="interactions" value="376"/>
</dbReference>
<evidence type="ECO:0000256" key="9">
    <source>
        <dbReference type="ARBA" id="ARBA00022842"/>
    </source>
</evidence>
<dbReference type="InterPro" id="IPR004429">
    <property type="entry name" value="Isopropylmalate_DH"/>
</dbReference>
<dbReference type="AlphaFoldDB" id="A0A1H9ICH3"/>
<evidence type="ECO:0000256" key="12">
    <source>
        <dbReference type="ARBA" id="ARBA00023211"/>
    </source>
</evidence>
<dbReference type="Gene3D" id="3.40.718.10">
    <property type="entry name" value="Isopropylmalate Dehydrogenase"/>
    <property type="match status" value="1"/>
</dbReference>
<name>A0A1H9ICH3_9BACT</name>
<dbReference type="Pfam" id="PF00180">
    <property type="entry name" value="Iso_dh"/>
    <property type="match status" value="1"/>
</dbReference>
<dbReference type="NCBIfam" id="TIGR00169">
    <property type="entry name" value="leuB"/>
    <property type="match status" value="1"/>
</dbReference>
<comment type="function">
    <text evidence="14 15">Catalyzes the oxidation of 3-carboxy-2-hydroxy-4-methylpentanoate (3-isopropylmalate) to 3-carboxy-4-methyl-2-oxopentanoate. The product decarboxylates to 4-methyl-2 oxopentanoate.</text>
</comment>
<evidence type="ECO:0000256" key="13">
    <source>
        <dbReference type="ARBA" id="ARBA00023304"/>
    </source>
</evidence>
<dbReference type="InterPro" id="IPR019818">
    <property type="entry name" value="IsoCit/isopropylmalate_DH_CS"/>
</dbReference>
<keyword evidence="14" id="KW-0963">Cytoplasm</keyword>
<feature type="binding site" evidence="14">
    <location>
        <position position="246"/>
    </location>
    <ligand>
        <name>Mg(2+)</name>
        <dbReference type="ChEBI" id="CHEBI:18420"/>
    </ligand>
</feature>
<evidence type="ECO:0000313" key="17">
    <source>
        <dbReference type="EMBL" id="SEQ72269.1"/>
    </source>
</evidence>
<dbReference type="UniPathway" id="UPA00048">
    <property type="reaction ID" value="UER00072"/>
</dbReference>
<dbReference type="GO" id="GO:0005829">
    <property type="term" value="C:cytosol"/>
    <property type="evidence" value="ECO:0007669"/>
    <property type="project" value="TreeGrafter"/>
</dbReference>
<dbReference type="PANTHER" id="PTHR42979:SF1">
    <property type="entry name" value="3-ISOPROPYLMALATE DEHYDROGENASE"/>
    <property type="match status" value="1"/>
</dbReference>
<dbReference type="FunFam" id="3.40.718.10:FF:000006">
    <property type="entry name" value="3-isopropylmalate dehydrogenase"/>
    <property type="match status" value="1"/>
</dbReference>
<dbReference type="SMART" id="SM01329">
    <property type="entry name" value="Iso_dh"/>
    <property type="match status" value="1"/>
</dbReference>
<evidence type="ECO:0000256" key="7">
    <source>
        <dbReference type="ARBA" id="ARBA00022605"/>
    </source>
</evidence>
<keyword evidence="12 14" id="KW-0464">Manganese</keyword>
<keyword evidence="18" id="KW-1185">Reference proteome</keyword>
<sequence>MSNFNIATLDGDGIGPEVIKQGIKVLNQVGLKFGHTFRFDFAPVGAVAIDETGSPLPDDTLDLCKRSDAIFFGSIGHPRFDNDPSAKVRPEQGLLKLRKELGLYANLRPVAGYDELTHLSPLRPERMKGVDMLIVRELTGGIYFGEKGRRDGGDTAYDTCLYTRPEIERIVKMGFEAAGNRRSKLTLVDKANVMESSRLWREVTREMAGQYPDIELNFMFVDNAAMQLILNPAQFDVIVTSNMFGDILSDASSVLAGSLGLLPSSSIGSQVGMFEPIHGSWPEGAGQDRANPIATILSAAMMLDHLGLVKEGDAIRVAVNATLASGTGTEDLNPKKKVGTEEMGDLIAAALK</sequence>
<dbReference type="HAMAP" id="MF_01033">
    <property type="entry name" value="LeuB_type1"/>
    <property type="match status" value="1"/>
</dbReference>
<feature type="binding site" evidence="14">
    <location>
        <position position="222"/>
    </location>
    <ligand>
        <name>Mg(2+)</name>
        <dbReference type="ChEBI" id="CHEBI:18420"/>
    </ligand>
</feature>
<comment type="similarity">
    <text evidence="4 14">Belongs to the isocitrate and isopropylmalate dehydrogenases family. LeuB type 1 subfamily.</text>
</comment>
<dbReference type="RefSeq" id="WP_090169510.1">
    <property type="nucleotide sequence ID" value="NZ_FOFB01000014.1"/>
</dbReference>
<dbReference type="PANTHER" id="PTHR42979">
    <property type="entry name" value="3-ISOPROPYLMALATE DEHYDROGENASE"/>
    <property type="match status" value="1"/>
</dbReference>
<evidence type="ECO:0000259" key="16">
    <source>
        <dbReference type="SMART" id="SM01329"/>
    </source>
</evidence>
<keyword evidence="11 14" id="KW-0520">NAD</keyword>
<feature type="site" description="Important for catalysis" evidence="14">
    <location>
        <position position="143"/>
    </location>
</feature>
<feature type="domain" description="Isopropylmalate dehydrogenase-like" evidence="16">
    <location>
        <begin position="5"/>
        <end position="347"/>
    </location>
</feature>
<feature type="binding site" evidence="14">
    <location>
        <position position="108"/>
    </location>
    <ligand>
        <name>substrate</name>
    </ligand>
</feature>
<dbReference type="GO" id="GO:0000287">
    <property type="term" value="F:magnesium ion binding"/>
    <property type="evidence" value="ECO:0007669"/>
    <property type="project" value="InterPro"/>
</dbReference>
<proteinExistence type="inferred from homology"/>
<dbReference type="EC" id="1.1.1.85" evidence="14"/>
<dbReference type="EMBL" id="FOFB01000014">
    <property type="protein sequence ID" value="SEQ72269.1"/>
    <property type="molecule type" value="Genomic_DNA"/>
</dbReference>
<dbReference type="InParanoid" id="A0A1H9ICH3"/>
<dbReference type="OrthoDB" id="9806254at2"/>
<evidence type="ECO:0000256" key="6">
    <source>
        <dbReference type="ARBA" id="ARBA00022430"/>
    </source>
</evidence>
<gene>
    <name evidence="14" type="primary">leuB</name>
    <name evidence="17" type="ORF">SAMN05444359_114141</name>
</gene>
<dbReference type="InterPro" id="IPR024084">
    <property type="entry name" value="IsoPropMal-DH-like_dom"/>
</dbReference>
<evidence type="ECO:0000256" key="10">
    <source>
        <dbReference type="ARBA" id="ARBA00023002"/>
    </source>
</evidence>
<keyword evidence="10 14" id="KW-0560">Oxidoreductase</keyword>
<evidence type="ECO:0000313" key="18">
    <source>
        <dbReference type="Proteomes" id="UP000199021"/>
    </source>
</evidence>
<keyword evidence="7 14" id="KW-0028">Amino-acid biosynthesis</keyword>
<organism evidence="17 18">
    <name type="scientific">Neolewinella agarilytica</name>
    <dbReference type="NCBI Taxonomy" id="478744"/>
    <lineage>
        <taxon>Bacteria</taxon>
        <taxon>Pseudomonadati</taxon>
        <taxon>Bacteroidota</taxon>
        <taxon>Saprospiria</taxon>
        <taxon>Saprospirales</taxon>
        <taxon>Lewinellaceae</taxon>
        <taxon>Neolewinella</taxon>
    </lineage>
</organism>
<evidence type="ECO:0000256" key="5">
    <source>
        <dbReference type="ARBA" id="ARBA00011738"/>
    </source>
</evidence>